<keyword evidence="7" id="KW-1185">Reference proteome</keyword>
<feature type="transmembrane region" description="Helical" evidence="4">
    <location>
        <begin position="42"/>
        <end position="59"/>
    </location>
</feature>
<evidence type="ECO:0000313" key="6">
    <source>
        <dbReference type="EMBL" id="APG45494.1"/>
    </source>
</evidence>
<dbReference type="PANTHER" id="PTHR42838">
    <property type="entry name" value="CYTOCHROME C OXIDASE SUBUNIT II"/>
    <property type="match status" value="1"/>
</dbReference>
<protein>
    <submittedName>
        <fullName evidence="6">Putative cytochrome c oxidase, subunit II</fullName>
    </submittedName>
</protein>
<evidence type="ECO:0000256" key="4">
    <source>
        <dbReference type="SAM" id="Phobius"/>
    </source>
</evidence>
<dbReference type="Gene3D" id="2.60.40.420">
    <property type="entry name" value="Cupredoxins - blue copper proteins"/>
    <property type="match status" value="1"/>
</dbReference>
<gene>
    <name evidence="6" type="ORF">PhaeoP97_00036</name>
</gene>
<evidence type="ECO:0000256" key="2">
    <source>
        <dbReference type="ARBA" id="ARBA00022723"/>
    </source>
</evidence>
<dbReference type="GO" id="GO:0030313">
    <property type="term" value="C:cell envelope"/>
    <property type="evidence" value="ECO:0007669"/>
    <property type="project" value="UniProtKB-SubCell"/>
</dbReference>
<evidence type="ECO:0000259" key="5">
    <source>
        <dbReference type="PROSITE" id="PS50857"/>
    </source>
</evidence>
<evidence type="ECO:0000256" key="1">
    <source>
        <dbReference type="ARBA" id="ARBA00004196"/>
    </source>
</evidence>
<dbReference type="InterPro" id="IPR002429">
    <property type="entry name" value="CcO_II-like_C"/>
</dbReference>
<dbReference type="InterPro" id="IPR001505">
    <property type="entry name" value="Copper_CuA"/>
</dbReference>
<keyword evidence="4" id="KW-0472">Membrane</keyword>
<dbReference type="OrthoDB" id="9781261at2"/>
<dbReference type="Pfam" id="PF00116">
    <property type="entry name" value="COX2"/>
    <property type="match status" value="1"/>
</dbReference>
<keyword evidence="4" id="KW-1133">Transmembrane helix</keyword>
<dbReference type="GO" id="GO:0005507">
    <property type="term" value="F:copper ion binding"/>
    <property type="evidence" value="ECO:0007669"/>
    <property type="project" value="InterPro"/>
</dbReference>
<dbReference type="PROSITE" id="PS50857">
    <property type="entry name" value="COX2_CUA"/>
    <property type="match status" value="1"/>
</dbReference>
<reference evidence="7" key="1">
    <citation type="submission" date="2016-07" db="EMBL/GenBank/DDBJ databases">
        <title>Phaeobacter portensis sp. nov., a tropodithietic acid producing bacterium isolated from a German harbor.</title>
        <authorList>
            <person name="Freese H.M."/>
            <person name="Bunk B."/>
            <person name="Breider S."/>
            <person name="Brinkhoff T."/>
        </authorList>
    </citation>
    <scope>NUCLEOTIDE SEQUENCE [LARGE SCALE GENOMIC DNA]</scope>
    <source>
        <strain evidence="7">P97</strain>
    </source>
</reference>
<dbReference type="RefSeq" id="WP_072503348.1">
    <property type="nucleotide sequence ID" value="NZ_CP016364.1"/>
</dbReference>
<keyword evidence="2" id="KW-0479">Metal-binding</keyword>
<evidence type="ECO:0000313" key="7">
    <source>
        <dbReference type="Proteomes" id="UP000183859"/>
    </source>
</evidence>
<organism evidence="6 7">
    <name type="scientific">Phaeobacter porticola</name>
    <dbReference type="NCBI Taxonomy" id="1844006"/>
    <lineage>
        <taxon>Bacteria</taxon>
        <taxon>Pseudomonadati</taxon>
        <taxon>Pseudomonadota</taxon>
        <taxon>Alphaproteobacteria</taxon>
        <taxon>Rhodobacterales</taxon>
        <taxon>Roseobacteraceae</taxon>
        <taxon>Phaeobacter</taxon>
    </lineage>
</organism>
<feature type="domain" description="Cytochrome oxidase subunit II copper A binding" evidence="5">
    <location>
        <begin position="70"/>
        <end position="169"/>
    </location>
</feature>
<dbReference type="EMBL" id="CP016364">
    <property type="protein sequence ID" value="APG45494.1"/>
    <property type="molecule type" value="Genomic_DNA"/>
</dbReference>
<comment type="subcellular location">
    <subcellularLocation>
        <location evidence="1">Cell envelope</location>
    </subcellularLocation>
</comment>
<dbReference type="KEGG" id="php:PhaeoP97_00036"/>
<dbReference type="InterPro" id="IPR008972">
    <property type="entry name" value="Cupredoxin"/>
</dbReference>
<proteinExistence type="predicted"/>
<keyword evidence="3" id="KW-0186">Copper</keyword>
<evidence type="ECO:0000256" key="3">
    <source>
        <dbReference type="ARBA" id="ARBA00023008"/>
    </source>
</evidence>
<sequence length="169" mass="18237">MQPVVLLISLILMALLSAVFYMASKASEGEAPGPNANSKRTGLIWAMVVLGVIVSVGSLRSWPHALASTGDALEVNVSGGQWWWDIDTTEIPAGTPVNFNVTTEDVTHGMGIYDSELTLLTQVQAIPGYTTKVTYTFAEPGSYQLLCMEFCGVAHHDMVNEFEVVAVEE</sequence>
<dbReference type="Proteomes" id="UP000183859">
    <property type="component" value="Chromosome"/>
</dbReference>
<keyword evidence="4" id="KW-0812">Transmembrane</keyword>
<dbReference type="STRING" id="1844006.PhaeoP97_00036"/>
<dbReference type="GO" id="GO:0004129">
    <property type="term" value="F:cytochrome-c oxidase activity"/>
    <property type="evidence" value="ECO:0007669"/>
    <property type="project" value="InterPro"/>
</dbReference>
<dbReference type="InterPro" id="IPR051403">
    <property type="entry name" value="NosZ/Cyto_c_oxidase_sub2"/>
</dbReference>
<dbReference type="SUPFAM" id="SSF49503">
    <property type="entry name" value="Cupredoxins"/>
    <property type="match status" value="1"/>
</dbReference>
<dbReference type="PROSITE" id="PS00078">
    <property type="entry name" value="COX2"/>
    <property type="match status" value="1"/>
</dbReference>
<name>A0A1L3I061_9RHOB</name>
<accession>A0A1L3I061</accession>
<dbReference type="PANTHER" id="PTHR42838:SF2">
    <property type="entry name" value="NITROUS-OXIDE REDUCTASE"/>
    <property type="match status" value="1"/>
</dbReference>
<dbReference type="AlphaFoldDB" id="A0A1L3I061"/>
<dbReference type="GO" id="GO:0016020">
    <property type="term" value="C:membrane"/>
    <property type="evidence" value="ECO:0007669"/>
    <property type="project" value="InterPro"/>
</dbReference>